<comment type="caution">
    <text evidence="1">The sequence shown here is derived from an EMBL/GenBank/DDBJ whole genome shotgun (WGS) entry which is preliminary data.</text>
</comment>
<dbReference type="InterPro" id="IPR053710">
    <property type="entry name" value="Arylamine_NAT_domain_sf"/>
</dbReference>
<gene>
    <name evidence="1" type="ORF">GCM10016455_23150</name>
</gene>
<dbReference type="Proteomes" id="UP000609802">
    <property type="component" value="Unassembled WGS sequence"/>
</dbReference>
<sequence>MLNLLRSLLHFFVENWHDLARMQAKTAHGCLVMSRPVTAGGKLDDAALLAALEQEIDAFWRSVPFHTLFLNYQMPIQNSAYGGTCSDRAVLFLARLENKFGARLKPRLHRCRINGRETHTVILISLGAGDYLIDVGSNWPVMHPIPCFEPSAFTAFGIAFRAAPTGKELHVEMKRPEQPEFRPFLSADLTPQPRAQVVAAIADRYDPRNDLPFKGKLRFSCIYGDAFYVLRDDGFCSGNAECSDLWKEYRG</sequence>
<accession>A0ABQ3J3L5</accession>
<dbReference type="Gene3D" id="3.30.2140.20">
    <property type="match status" value="1"/>
</dbReference>
<proteinExistence type="predicted"/>
<dbReference type="SUPFAM" id="SSF54001">
    <property type="entry name" value="Cysteine proteinases"/>
    <property type="match status" value="1"/>
</dbReference>
<evidence type="ECO:0008006" key="3">
    <source>
        <dbReference type="Google" id="ProtNLM"/>
    </source>
</evidence>
<reference evidence="2" key="1">
    <citation type="journal article" date="2019" name="Int. J. Syst. Evol. Microbiol.">
        <title>The Global Catalogue of Microorganisms (GCM) 10K type strain sequencing project: providing services to taxonomists for standard genome sequencing and annotation.</title>
        <authorList>
            <consortium name="The Broad Institute Genomics Platform"/>
            <consortium name="The Broad Institute Genome Sequencing Center for Infectious Disease"/>
            <person name="Wu L."/>
            <person name="Ma J."/>
        </authorList>
    </citation>
    <scope>NUCLEOTIDE SEQUENCE [LARGE SCALE GENOMIC DNA]</scope>
    <source>
        <strain evidence="2">KCTC 42443</strain>
    </source>
</reference>
<evidence type="ECO:0000313" key="1">
    <source>
        <dbReference type="EMBL" id="GHF01555.1"/>
    </source>
</evidence>
<keyword evidence="2" id="KW-1185">Reference proteome</keyword>
<dbReference type="InterPro" id="IPR038765">
    <property type="entry name" value="Papain-like_cys_pep_sf"/>
</dbReference>
<dbReference type="EMBL" id="BNCH01000005">
    <property type="protein sequence ID" value="GHF01555.1"/>
    <property type="molecule type" value="Genomic_DNA"/>
</dbReference>
<protein>
    <recommendedName>
        <fullName evidence="3">Transglutaminase-like domain-containing protein</fullName>
    </recommendedName>
</protein>
<evidence type="ECO:0000313" key="2">
    <source>
        <dbReference type="Proteomes" id="UP000609802"/>
    </source>
</evidence>
<organism evidence="1 2">
    <name type="scientific">Aliiroseovarius zhejiangensis</name>
    <dbReference type="NCBI Taxonomy" id="1632025"/>
    <lineage>
        <taxon>Bacteria</taxon>
        <taxon>Pseudomonadati</taxon>
        <taxon>Pseudomonadota</taxon>
        <taxon>Alphaproteobacteria</taxon>
        <taxon>Rhodobacterales</taxon>
        <taxon>Paracoccaceae</taxon>
        <taxon>Aliiroseovarius</taxon>
    </lineage>
</organism>
<name>A0ABQ3J3L5_9RHOB</name>